<evidence type="ECO:0000256" key="1">
    <source>
        <dbReference type="SAM" id="SignalP"/>
    </source>
</evidence>
<feature type="signal peptide" evidence="1">
    <location>
        <begin position="1"/>
        <end position="22"/>
    </location>
</feature>
<dbReference type="Proteomes" id="UP000515512">
    <property type="component" value="Chromosome"/>
</dbReference>
<accession>A0A7D6ZLE6</accession>
<gene>
    <name evidence="2" type="ORF">H0264_34685</name>
</gene>
<dbReference type="AlphaFoldDB" id="A0A7D6ZLE6"/>
<name>A0A7D6ZLE6_9NOCA</name>
<keyword evidence="1" id="KW-0732">Signal</keyword>
<dbReference type="KEGG" id="nhu:H0264_34685"/>
<dbReference type="RefSeq" id="WP_181581441.1">
    <property type="nucleotide sequence ID" value="NZ_CP059399.1"/>
</dbReference>
<feature type="chain" id="PRO_5039056544" description="Serine protease" evidence="1">
    <location>
        <begin position="23"/>
        <end position="121"/>
    </location>
</feature>
<evidence type="ECO:0000313" key="3">
    <source>
        <dbReference type="Proteomes" id="UP000515512"/>
    </source>
</evidence>
<protein>
    <recommendedName>
        <fullName evidence="4">Serine protease</fullName>
    </recommendedName>
</protein>
<evidence type="ECO:0008006" key="4">
    <source>
        <dbReference type="Google" id="ProtNLM"/>
    </source>
</evidence>
<evidence type="ECO:0000313" key="2">
    <source>
        <dbReference type="EMBL" id="QLY30243.1"/>
    </source>
</evidence>
<reference evidence="2 3" key="1">
    <citation type="submission" date="2020-07" db="EMBL/GenBank/DDBJ databases">
        <authorList>
            <person name="Zhuang K."/>
            <person name="Ran Y."/>
        </authorList>
    </citation>
    <scope>NUCLEOTIDE SEQUENCE [LARGE SCALE GENOMIC DNA]</scope>
    <source>
        <strain evidence="2 3">WCH-YHL-001</strain>
    </source>
</reference>
<sequence>MRVRTIVAVSAFAGLSAAGVLAAGSASAATPIAIPEVGAVGVALSPGETQALANGPVPALVEKYAPRDALSVSLAPDSALPEEDSRIYADMPEIIREAASHPNGSIAVVAVPDGVVIVQDF</sequence>
<keyword evidence="3" id="KW-1185">Reference proteome</keyword>
<proteinExistence type="predicted"/>
<dbReference type="EMBL" id="CP059399">
    <property type="protein sequence ID" value="QLY30243.1"/>
    <property type="molecule type" value="Genomic_DNA"/>
</dbReference>
<organism evidence="2 3">
    <name type="scientific">Nocardia huaxiensis</name>
    <dbReference type="NCBI Taxonomy" id="2755382"/>
    <lineage>
        <taxon>Bacteria</taxon>
        <taxon>Bacillati</taxon>
        <taxon>Actinomycetota</taxon>
        <taxon>Actinomycetes</taxon>
        <taxon>Mycobacteriales</taxon>
        <taxon>Nocardiaceae</taxon>
        <taxon>Nocardia</taxon>
    </lineage>
</organism>